<dbReference type="Pfam" id="PF02786">
    <property type="entry name" value="CPSase_L_D2"/>
    <property type="match status" value="1"/>
</dbReference>
<dbReference type="Gene3D" id="3.30.1490.20">
    <property type="entry name" value="ATP-grasp fold, A domain"/>
    <property type="match status" value="1"/>
</dbReference>
<dbReference type="Proteomes" id="UP000235682">
    <property type="component" value="Unassembled WGS sequence"/>
</dbReference>
<dbReference type="GO" id="GO:0005524">
    <property type="term" value="F:ATP binding"/>
    <property type="evidence" value="ECO:0007669"/>
    <property type="project" value="UniProtKB-UniRule"/>
</dbReference>
<dbReference type="InterPro" id="IPR052032">
    <property type="entry name" value="ATP-dep_AA_Ligase"/>
</dbReference>
<gene>
    <name evidence="6" type="ORF">CJ205_05695</name>
</gene>
<dbReference type="PANTHER" id="PTHR43585:SF2">
    <property type="entry name" value="ATP-GRASP ENZYME FSQD"/>
    <property type="match status" value="1"/>
</dbReference>
<organism evidence="6 7">
    <name type="scientific">Dolosicoccus paucivorans</name>
    <dbReference type="NCBI Taxonomy" id="84521"/>
    <lineage>
        <taxon>Bacteria</taxon>
        <taxon>Bacillati</taxon>
        <taxon>Bacillota</taxon>
        <taxon>Bacilli</taxon>
        <taxon>Lactobacillales</taxon>
        <taxon>Aerococcaceae</taxon>
        <taxon>Dolosicoccus</taxon>
    </lineage>
</organism>
<dbReference type="InterPro" id="IPR005479">
    <property type="entry name" value="CPAse_ATP-bd"/>
</dbReference>
<feature type="domain" description="ATP-grasp" evidence="5">
    <location>
        <begin position="117"/>
        <end position="308"/>
    </location>
</feature>
<dbReference type="GO" id="GO:0046872">
    <property type="term" value="F:metal ion binding"/>
    <property type="evidence" value="ECO:0007669"/>
    <property type="project" value="InterPro"/>
</dbReference>
<keyword evidence="3 4" id="KW-0067">ATP-binding</keyword>
<keyword evidence="2 4" id="KW-0547">Nucleotide-binding</keyword>
<dbReference type="InterPro" id="IPR013815">
    <property type="entry name" value="ATP_grasp_subdomain_1"/>
</dbReference>
<keyword evidence="1" id="KW-0436">Ligase</keyword>
<dbReference type="GO" id="GO:0016874">
    <property type="term" value="F:ligase activity"/>
    <property type="evidence" value="ECO:0007669"/>
    <property type="project" value="UniProtKB-KW"/>
</dbReference>
<dbReference type="Gene3D" id="3.40.50.20">
    <property type="match status" value="1"/>
</dbReference>
<evidence type="ECO:0000313" key="7">
    <source>
        <dbReference type="Proteomes" id="UP000235682"/>
    </source>
</evidence>
<protein>
    <submittedName>
        <fullName evidence="6">Carbamoyl phosphate synthase large subunit</fullName>
    </submittedName>
</protein>
<dbReference type="RefSeq" id="WP_102228094.1">
    <property type="nucleotide sequence ID" value="NZ_PNFY01000043.1"/>
</dbReference>
<dbReference type="AlphaFoldDB" id="A0A2N6SM87"/>
<dbReference type="InterPro" id="IPR011761">
    <property type="entry name" value="ATP-grasp"/>
</dbReference>
<keyword evidence="7" id="KW-1185">Reference proteome</keyword>
<sequence length="391" mass="44877">MNFVIISPYFPTNFQQFARALHEKGVNVLGIGSEPYAQLGPALQHYLTEYYRVDDLEDTVAVKKGVAHFFAKYGPIDRVESHNEHWLDLDAALREQFNIPGLRPADLEQVKYKSEMKKLFKQAKVPVVDGMVVHSAKEVDRAVKKLKLPLIAKPDNGVGAAATYKLLNKKDVEEFKKYYDGTVPYFLEQLIQSDQLLSYDGLIDQEGNIVYDISLEYNIPTLDMFDGTSDAAYIIAKEVSDKLREYGQRIVKAFGMKERFFHIEFFKMPNGDYVALEYNNRIAGSKAVDLYNCVHSIDFFSAYASVVLGEEKITGFEQCQPMYGAGISRRYRTLYQHSFDEIRDKYHDQMKFDEPLPEVFSDIMGDHMFCLVTDTKEEAQEAIDYCHAKLK</sequence>
<reference evidence="6 7" key="1">
    <citation type="submission" date="2017-09" db="EMBL/GenBank/DDBJ databases">
        <title>Bacterial strain isolated from the female urinary microbiota.</title>
        <authorList>
            <person name="Thomas-White K."/>
            <person name="Kumar N."/>
            <person name="Forster S."/>
            <person name="Putonti C."/>
            <person name="Lawley T."/>
            <person name="Wolfe A.J."/>
        </authorList>
    </citation>
    <scope>NUCLEOTIDE SEQUENCE [LARGE SCALE GENOMIC DNA]</scope>
    <source>
        <strain evidence="6 7">UMB0852</strain>
    </source>
</reference>
<evidence type="ECO:0000259" key="5">
    <source>
        <dbReference type="PROSITE" id="PS50975"/>
    </source>
</evidence>
<evidence type="ECO:0000313" key="6">
    <source>
        <dbReference type="EMBL" id="PMC58182.1"/>
    </source>
</evidence>
<proteinExistence type="predicted"/>
<dbReference type="OrthoDB" id="24041at2"/>
<comment type="caution">
    <text evidence="6">The sequence shown here is derived from an EMBL/GenBank/DDBJ whole genome shotgun (WGS) entry which is preliminary data.</text>
</comment>
<dbReference type="STRING" id="84521.SAMN04487994_101210"/>
<dbReference type="Gene3D" id="3.30.470.20">
    <property type="entry name" value="ATP-grasp fold, B domain"/>
    <property type="match status" value="1"/>
</dbReference>
<evidence type="ECO:0000256" key="2">
    <source>
        <dbReference type="ARBA" id="ARBA00022741"/>
    </source>
</evidence>
<evidence type="ECO:0000256" key="3">
    <source>
        <dbReference type="ARBA" id="ARBA00022840"/>
    </source>
</evidence>
<dbReference type="EMBL" id="PNHE01000022">
    <property type="protein sequence ID" value="PMC58182.1"/>
    <property type="molecule type" value="Genomic_DNA"/>
</dbReference>
<evidence type="ECO:0000256" key="4">
    <source>
        <dbReference type="PROSITE-ProRule" id="PRU00409"/>
    </source>
</evidence>
<dbReference type="PANTHER" id="PTHR43585">
    <property type="entry name" value="FUMIPYRROLE BIOSYNTHESIS PROTEIN C"/>
    <property type="match status" value="1"/>
</dbReference>
<dbReference type="SUPFAM" id="SSF56059">
    <property type="entry name" value="Glutathione synthetase ATP-binding domain-like"/>
    <property type="match status" value="1"/>
</dbReference>
<name>A0A2N6SM87_9LACT</name>
<dbReference type="PROSITE" id="PS50975">
    <property type="entry name" value="ATP_GRASP"/>
    <property type="match status" value="1"/>
</dbReference>
<accession>A0A2N6SM87</accession>
<evidence type="ECO:0000256" key="1">
    <source>
        <dbReference type="ARBA" id="ARBA00022598"/>
    </source>
</evidence>